<feature type="compositionally biased region" description="Acidic residues" evidence="1">
    <location>
        <begin position="401"/>
        <end position="410"/>
    </location>
</feature>
<name>A0ABX1GWP5_9FLAO</name>
<feature type="region of interest" description="Disordered" evidence="1">
    <location>
        <begin position="52"/>
        <end position="86"/>
    </location>
</feature>
<feature type="compositionally biased region" description="Acidic residues" evidence="1">
    <location>
        <begin position="212"/>
        <end position="234"/>
    </location>
</feature>
<protein>
    <recommendedName>
        <fullName evidence="4">Thrombospondin type 3 repeat-containing protein</fullName>
    </recommendedName>
</protein>
<feature type="non-terminal residue" evidence="2">
    <location>
        <position position="410"/>
    </location>
</feature>
<evidence type="ECO:0008006" key="4">
    <source>
        <dbReference type="Google" id="ProtNLM"/>
    </source>
</evidence>
<evidence type="ECO:0000256" key="1">
    <source>
        <dbReference type="SAM" id="MobiDB-lite"/>
    </source>
</evidence>
<dbReference type="EMBL" id="JAAWWL010000003">
    <property type="protein sequence ID" value="NKI33431.1"/>
    <property type="molecule type" value="Genomic_DNA"/>
</dbReference>
<gene>
    <name evidence="2" type="ORF">HCU67_15885</name>
</gene>
<proteinExistence type="predicted"/>
<organism evidence="2 3">
    <name type="scientific">Croceivirga thetidis</name>
    <dbReference type="NCBI Taxonomy" id="2721623"/>
    <lineage>
        <taxon>Bacteria</taxon>
        <taxon>Pseudomonadati</taxon>
        <taxon>Bacteroidota</taxon>
        <taxon>Flavobacteriia</taxon>
        <taxon>Flavobacteriales</taxon>
        <taxon>Flavobacteriaceae</taxon>
        <taxon>Croceivirga</taxon>
    </lineage>
</organism>
<sequence length="410" mass="44287">MTYTKGLRFFFILLFSLLFVTVVFPRAELGISIEFELTDDYDNDGVFDDHDIDIDGDGITNDDEDRNEDNDNCYWTNPSDTDSDGVPDYLDLDSDNDGILDNREAQNFHTYVAPSGIDLNKNGLDDVYESNNPIGIRPDDSIDQDGLPNQLDIDSDKDGIPDNVEAQTTAGYIPPNNDDAHTYVLNKGVNSAYIGGLLPVNTDGAPDKPDYLDSDSDNDLVPDYNEGSDFDFDGLPDKNFLGVDSDGDGLDDGYEGSDVNDGFDVNDEINNPSSDLPDTDGTEDVNYRDIDDDGDGIDTPDEDADGNGDPTNDDTDGDGTPDYLDPTDDREDTDGDGVPDEVDIDDDNDGLLDTVEGNGALDADGDGRADSLDIDSDNDGIPDNVEGQPTDGYVPPSGNDSDNDGLDDAY</sequence>
<feature type="compositionally biased region" description="Acidic residues" evidence="1">
    <location>
        <begin position="290"/>
        <end position="350"/>
    </location>
</feature>
<evidence type="ECO:0000313" key="2">
    <source>
        <dbReference type="EMBL" id="NKI33431.1"/>
    </source>
</evidence>
<keyword evidence="3" id="KW-1185">Reference proteome</keyword>
<feature type="compositionally biased region" description="Acidic residues" evidence="1">
    <location>
        <begin position="245"/>
        <end position="255"/>
    </location>
</feature>
<evidence type="ECO:0000313" key="3">
    <source>
        <dbReference type="Proteomes" id="UP000718451"/>
    </source>
</evidence>
<dbReference type="InterPro" id="IPR028974">
    <property type="entry name" value="TSP_type-3_rpt"/>
</dbReference>
<dbReference type="Gene3D" id="4.10.1080.10">
    <property type="entry name" value="TSP type-3 repeat"/>
    <property type="match status" value="1"/>
</dbReference>
<feature type="region of interest" description="Disordered" evidence="1">
    <location>
        <begin position="205"/>
        <end position="410"/>
    </location>
</feature>
<reference evidence="2 3" key="1">
    <citation type="submission" date="2020-04" db="EMBL/GenBank/DDBJ databases">
        <authorList>
            <person name="Yoon J."/>
        </authorList>
    </citation>
    <scope>NUCLEOTIDE SEQUENCE [LARGE SCALE GENOMIC DNA]</scope>
    <source>
        <strain evidence="2 3">DJ-13</strain>
    </source>
</reference>
<accession>A0ABX1GWP5</accession>
<comment type="caution">
    <text evidence="2">The sequence shown here is derived from an EMBL/GenBank/DDBJ whole genome shotgun (WGS) entry which is preliminary data.</text>
</comment>
<feature type="compositionally biased region" description="Low complexity" evidence="1">
    <location>
        <begin position="351"/>
        <end position="362"/>
    </location>
</feature>
<feature type="compositionally biased region" description="Acidic residues" evidence="1">
    <location>
        <begin position="52"/>
        <end position="71"/>
    </location>
</feature>
<dbReference type="Proteomes" id="UP000718451">
    <property type="component" value="Unassembled WGS sequence"/>
</dbReference>